<evidence type="ECO:0000256" key="1">
    <source>
        <dbReference type="ARBA" id="ARBA00010641"/>
    </source>
</evidence>
<protein>
    <submittedName>
        <fullName evidence="8">ECF RNA polymerase sigma factor SigW</fullName>
    </submittedName>
</protein>
<dbReference type="RefSeq" id="WP_171186120.1">
    <property type="nucleotide sequence ID" value="NZ_WTPX01000049.1"/>
</dbReference>
<keyword evidence="5" id="KW-0804">Transcription</keyword>
<dbReference type="InterPro" id="IPR036388">
    <property type="entry name" value="WH-like_DNA-bd_sf"/>
</dbReference>
<accession>A0ABX1VDA2</accession>
<feature type="domain" description="RNA polymerase sigma-70 region 2" evidence="6">
    <location>
        <begin position="29"/>
        <end position="96"/>
    </location>
</feature>
<dbReference type="Proteomes" id="UP000609651">
    <property type="component" value="Unassembled WGS sequence"/>
</dbReference>
<dbReference type="InterPro" id="IPR007627">
    <property type="entry name" value="RNA_pol_sigma70_r2"/>
</dbReference>
<dbReference type="Pfam" id="PF04542">
    <property type="entry name" value="Sigma70_r2"/>
    <property type="match status" value="1"/>
</dbReference>
<evidence type="ECO:0000256" key="3">
    <source>
        <dbReference type="ARBA" id="ARBA00023082"/>
    </source>
</evidence>
<evidence type="ECO:0000256" key="4">
    <source>
        <dbReference type="ARBA" id="ARBA00023125"/>
    </source>
</evidence>
<keyword evidence="9" id="KW-1185">Reference proteome</keyword>
<comment type="caution">
    <text evidence="8">The sequence shown here is derived from an EMBL/GenBank/DDBJ whole genome shotgun (WGS) entry which is preliminary data.</text>
</comment>
<dbReference type="InterPro" id="IPR014284">
    <property type="entry name" value="RNA_pol_sigma-70_dom"/>
</dbReference>
<gene>
    <name evidence="8" type="primary">sigW_4</name>
    <name evidence="8" type="ORF">LzC2_18470</name>
</gene>
<keyword evidence="2" id="KW-0805">Transcription regulation</keyword>
<dbReference type="PANTHER" id="PTHR43133">
    <property type="entry name" value="RNA POLYMERASE ECF-TYPE SIGMA FACTO"/>
    <property type="match status" value="1"/>
</dbReference>
<dbReference type="InterPro" id="IPR013325">
    <property type="entry name" value="RNA_pol_sigma_r2"/>
</dbReference>
<comment type="similarity">
    <text evidence="1">Belongs to the sigma-70 factor family. ECF subfamily.</text>
</comment>
<dbReference type="InterPro" id="IPR013249">
    <property type="entry name" value="RNA_pol_sigma70_r4_t2"/>
</dbReference>
<dbReference type="NCBIfam" id="TIGR02937">
    <property type="entry name" value="sigma70-ECF"/>
    <property type="match status" value="1"/>
</dbReference>
<proteinExistence type="inferred from homology"/>
<evidence type="ECO:0000259" key="6">
    <source>
        <dbReference type="Pfam" id="PF04542"/>
    </source>
</evidence>
<name>A0ABX1VDA2_9PLAN</name>
<dbReference type="Gene3D" id="1.10.10.10">
    <property type="entry name" value="Winged helix-like DNA-binding domain superfamily/Winged helix DNA-binding domain"/>
    <property type="match status" value="1"/>
</dbReference>
<dbReference type="Gene3D" id="1.10.1740.10">
    <property type="match status" value="1"/>
</dbReference>
<evidence type="ECO:0000313" key="9">
    <source>
        <dbReference type="Proteomes" id="UP000609651"/>
    </source>
</evidence>
<evidence type="ECO:0000256" key="5">
    <source>
        <dbReference type="ARBA" id="ARBA00023163"/>
    </source>
</evidence>
<evidence type="ECO:0000259" key="7">
    <source>
        <dbReference type="Pfam" id="PF08281"/>
    </source>
</evidence>
<evidence type="ECO:0000256" key="2">
    <source>
        <dbReference type="ARBA" id="ARBA00023015"/>
    </source>
</evidence>
<dbReference type="EMBL" id="WTPX01000049">
    <property type="protein sequence ID" value="NNJ25773.1"/>
    <property type="molecule type" value="Genomic_DNA"/>
</dbReference>
<dbReference type="InterPro" id="IPR039425">
    <property type="entry name" value="RNA_pol_sigma-70-like"/>
</dbReference>
<evidence type="ECO:0000313" key="8">
    <source>
        <dbReference type="EMBL" id="NNJ25773.1"/>
    </source>
</evidence>
<reference evidence="8 9" key="1">
    <citation type="journal article" date="2020" name="Syst. Appl. Microbiol.">
        <title>Alienimonas chondri sp. nov., a novel planctomycete isolated from the biofilm of the red alga Chondrus crispus.</title>
        <authorList>
            <person name="Vitorino I."/>
            <person name="Albuquerque L."/>
            <person name="Wiegand S."/>
            <person name="Kallscheuer N."/>
            <person name="da Costa M.S."/>
            <person name="Lobo-da-Cunha A."/>
            <person name="Jogler C."/>
            <person name="Lage O.M."/>
        </authorList>
    </citation>
    <scope>NUCLEOTIDE SEQUENCE [LARGE SCALE GENOMIC DNA]</scope>
    <source>
        <strain evidence="8 9">LzC2</strain>
    </source>
</reference>
<dbReference type="PANTHER" id="PTHR43133:SF8">
    <property type="entry name" value="RNA POLYMERASE SIGMA FACTOR HI_1459-RELATED"/>
    <property type="match status" value="1"/>
</dbReference>
<dbReference type="InterPro" id="IPR013324">
    <property type="entry name" value="RNA_pol_sigma_r3/r4-like"/>
</dbReference>
<organism evidence="8 9">
    <name type="scientific">Alienimonas chondri</name>
    <dbReference type="NCBI Taxonomy" id="2681879"/>
    <lineage>
        <taxon>Bacteria</taxon>
        <taxon>Pseudomonadati</taxon>
        <taxon>Planctomycetota</taxon>
        <taxon>Planctomycetia</taxon>
        <taxon>Planctomycetales</taxon>
        <taxon>Planctomycetaceae</taxon>
        <taxon>Alienimonas</taxon>
    </lineage>
</organism>
<keyword evidence="3" id="KW-0731">Sigma factor</keyword>
<dbReference type="SUPFAM" id="SSF88659">
    <property type="entry name" value="Sigma3 and sigma4 domains of RNA polymerase sigma factors"/>
    <property type="match status" value="1"/>
</dbReference>
<sequence length="199" mass="21606">MPDSGEHRSPSDALAAAAASGDAAAWSDLVRALSPRLIGFLRSRGLRPAEAEDVAQDAWVRVLDRFDAYDRDRPFRPWLFQIAVNLSADRGRSDARRIARERHVAQEKDGAAEATDAAPHAGIERQETARAVAGCLEKLSEVERSCLGLRYREGLKNHEVADRLDVPKGTVDGAFSRGLKKMSACLLHADGDLSPGSHA</sequence>
<feature type="domain" description="RNA polymerase sigma factor 70 region 4 type 2" evidence="7">
    <location>
        <begin position="131"/>
        <end position="182"/>
    </location>
</feature>
<keyword evidence="4" id="KW-0238">DNA-binding</keyword>
<dbReference type="SUPFAM" id="SSF88946">
    <property type="entry name" value="Sigma2 domain of RNA polymerase sigma factors"/>
    <property type="match status" value="1"/>
</dbReference>
<dbReference type="Pfam" id="PF08281">
    <property type="entry name" value="Sigma70_r4_2"/>
    <property type="match status" value="1"/>
</dbReference>